<feature type="transmembrane region" description="Helical" evidence="6">
    <location>
        <begin position="239"/>
        <end position="256"/>
    </location>
</feature>
<dbReference type="CDD" id="cd17321">
    <property type="entry name" value="MFS_MMR_MDR_like"/>
    <property type="match status" value="1"/>
</dbReference>
<evidence type="ECO:0000256" key="4">
    <source>
        <dbReference type="ARBA" id="ARBA00023136"/>
    </source>
</evidence>
<keyword evidence="4 6" id="KW-0472">Membrane</keyword>
<feature type="transmembrane region" description="Helical" evidence="6">
    <location>
        <begin position="338"/>
        <end position="357"/>
    </location>
</feature>
<dbReference type="Gene3D" id="1.20.1720.10">
    <property type="entry name" value="Multidrug resistance protein D"/>
    <property type="match status" value="1"/>
</dbReference>
<evidence type="ECO:0000259" key="7">
    <source>
        <dbReference type="PROSITE" id="PS50850"/>
    </source>
</evidence>
<dbReference type="PROSITE" id="PS50850">
    <property type="entry name" value="MFS"/>
    <property type="match status" value="1"/>
</dbReference>
<dbReference type="Gene3D" id="1.20.1250.20">
    <property type="entry name" value="MFS general substrate transporter like domains"/>
    <property type="match status" value="1"/>
</dbReference>
<protein>
    <submittedName>
        <fullName evidence="8">MFS transporter</fullName>
    </submittedName>
</protein>
<dbReference type="PRINTS" id="PR01036">
    <property type="entry name" value="TCRTETB"/>
</dbReference>
<comment type="subcellular location">
    <subcellularLocation>
        <location evidence="1">Cell membrane</location>
        <topology evidence="1">Multi-pass membrane protein</topology>
    </subcellularLocation>
</comment>
<evidence type="ECO:0000256" key="5">
    <source>
        <dbReference type="SAM" id="MobiDB-lite"/>
    </source>
</evidence>
<name>A0A516NTZ0_9NOCA</name>
<dbReference type="PANTHER" id="PTHR42718">
    <property type="entry name" value="MAJOR FACILITATOR SUPERFAMILY MULTIDRUG TRANSPORTER MFSC"/>
    <property type="match status" value="1"/>
</dbReference>
<evidence type="ECO:0000256" key="3">
    <source>
        <dbReference type="ARBA" id="ARBA00022989"/>
    </source>
</evidence>
<organism evidence="8 9">
    <name type="scientific">Nocardia otitidiscaviarum</name>
    <dbReference type="NCBI Taxonomy" id="1823"/>
    <lineage>
        <taxon>Bacteria</taxon>
        <taxon>Bacillati</taxon>
        <taxon>Actinomycetota</taxon>
        <taxon>Actinomycetes</taxon>
        <taxon>Mycobacteriales</taxon>
        <taxon>Nocardiaceae</taxon>
        <taxon>Nocardia</taxon>
    </lineage>
</organism>
<dbReference type="EMBL" id="CP041695">
    <property type="protein sequence ID" value="QDP82331.1"/>
    <property type="molecule type" value="Genomic_DNA"/>
</dbReference>
<evidence type="ECO:0000313" key="9">
    <source>
        <dbReference type="Proteomes" id="UP000317039"/>
    </source>
</evidence>
<feature type="transmembrane region" description="Helical" evidence="6">
    <location>
        <begin position="174"/>
        <end position="197"/>
    </location>
</feature>
<dbReference type="GeneID" id="80336584"/>
<feature type="transmembrane region" description="Helical" evidence="6">
    <location>
        <begin position="148"/>
        <end position="168"/>
    </location>
</feature>
<feature type="transmembrane region" description="Helical" evidence="6">
    <location>
        <begin position="21"/>
        <end position="41"/>
    </location>
</feature>
<dbReference type="PANTHER" id="PTHR42718:SF42">
    <property type="entry name" value="EXPORT PROTEIN"/>
    <property type="match status" value="1"/>
</dbReference>
<feature type="domain" description="Major facilitator superfamily (MFS) profile" evidence="7">
    <location>
        <begin position="23"/>
        <end position="492"/>
    </location>
</feature>
<feature type="transmembrane region" description="Helical" evidence="6">
    <location>
        <begin position="310"/>
        <end position="331"/>
    </location>
</feature>
<feature type="transmembrane region" description="Helical" evidence="6">
    <location>
        <begin position="88"/>
        <end position="107"/>
    </location>
</feature>
<accession>A0A516NTZ0</accession>
<sequence length="521" mass="53586">MSDIAGAAVSTEAPQRNPKRWWILVVLCLSSLVLVIDNMVLNVAIPQISTELGATSQDIQWIIDAYILVFAGLLLTSGSLSDRFGRRLVMVVGLVVFGVASMLAAYADTPQLLIAGRVLMGVGGALIMPSTLSILITVFDEQERPKAIASWSAVAMVGMVGGPIVGGVLLEHFWWGSVFVLNVPIAIVAIAAALLLMPESKGPWTKPDLSGMALSIVGTTALVWTIIEWPTAGFDGTWGALLIAVAGLAAFVVRELRAEYPMVPLQLFRNRVFTGSSFSLVLVTFANGGLLLVLTQYLQFVLDYSPMRTALAFTPFALTALVFNGIGAGLVQKAGVRPVMLVGMAVLAGGFVMLSLLTTDSGFWKPALAMTLVGAGAGLAMPAAIGALMSAIPPERAGVGSALNDTIQQTGGALGVAVLGAVLAGTYTEEMPATAPAAARESIAPALTSGDGMLITAAKDAFTTAMSATFLGGAASVLAATVIAFFLMRGAKAAGGEGGPVETSEQEDAPGGGDDDLVTSG</sequence>
<reference evidence="8 9" key="1">
    <citation type="submission" date="2019-07" db="EMBL/GenBank/DDBJ databases">
        <title>Complete Genome Sequence and Methylome Analysis of Nocardia otitidis-caviarum NEB252.</title>
        <authorList>
            <person name="Fomenkov A."/>
            <person name="Anton B.P."/>
            <person name="Vincze T."/>
            <person name="Roberts R.J."/>
        </authorList>
    </citation>
    <scope>NUCLEOTIDE SEQUENCE [LARGE SCALE GENOMIC DNA]</scope>
    <source>
        <strain evidence="8 9">NEB252</strain>
    </source>
</reference>
<feature type="transmembrane region" description="Helical" evidence="6">
    <location>
        <begin position="277"/>
        <end position="298"/>
    </location>
</feature>
<evidence type="ECO:0000313" key="8">
    <source>
        <dbReference type="EMBL" id="QDP82331.1"/>
    </source>
</evidence>
<feature type="transmembrane region" description="Helical" evidence="6">
    <location>
        <begin position="410"/>
        <end position="427"/>
    </location>
</feature>
<dbReference type="InterPro" id="IPR036259">
    <property type="entry name" value="MFS_trans_sf"/>
</dbReference>
<evidence type="ECO:0000256" key="1">
    <source>
        <dbReference type="ARBA" id="ARBA00004651"/>
    </source>
</evidence>
<dbReference type="GO" id="GO:0005886">
    <property type="term" value="C:plasma membrane"/>
    <property type="evidence" value="ECO:0007669"/>
    <property type="project" value="UniProtKB-SubCell"/>
</dbReference>
<dbReference type="Proteomes" id="UP000317039">
    <property type="component" value="Chromosome"/>
</dbReference>
<feature type="region of interest" description="Disordered" evidence="5">
    <location>
        <begin position="494"/>
        <end position="521"/>
    </location>
</feature>
<dbReference type="KEGG" id="nod:FOH10_29955"/>
<feature type="compositionally biased region" description="Acidic residues" evidence="5">
    <location>
        <begin position="504"/>
        <end position="521"/>
    </location>
</feature>
<evidence type="ECO:0000256" key="6">
    <source>
        <dbReference type="SAM" id="Phobius"/>
    </source>
</evidence>
<dbReference type="Pfam" id="PF07690">
    <property type="entry name" value="MFS_1"/>
    <property type="match status" value="1"/>
</dbReference>
<feature type="transmembrane region" description="Helical" evidence="6">
    <location>
        <begin position="209"/>
        <end position="227"/>
    </location>
</feature>
<gene>
    <name evidence="8" type="ORF">FOH10_29955</name>
</gene>
<feature type="transmembrane region" description="Helical" evidence="6">
    <location>
        <begin position="61"/>
        <end position="81"/>
    </location>
</feature>
<proteinExistence type="predicted"/>
<keyword evidence="3 6" id="KW-1133">Transmembrane helix</keyword>
<dbReference type="RefSeq" id="WP_143983194.1">
    <property type="nucleotide sequence ID" value="NZ_CP041695.1"/>
</dbReference>
<dbReference type="InterPro" id="IPR011701">
    <property type="entry name" value="MFS"/>
</dbReference>
<evidence type="ECO:0000256" key="2">
    <source>
        <dbReference type="ARBA" id="ARBA00022692"/>
    </source>
</evidence>
<feature type="transmembrane region" description="Helical" evidence="6">
    <location>
        <begin position="369"/>
        <end position="389"/>
    </location>
</feature>
<feature type="transmembrane region" description="Helical" evidence="6">
    <location>
        <begin position="113"/>
        <end position="136"/>
    </location>
</feature>
<feature type="transmembrane region" description="Helical" evidence="6">
    <location>
        <begin position="461"/>
        <end position="487"/>
    </location>
</feature>
<dbReference type="GO" id="GO:0022857">
    <property type="term" value="F:transmembrane transporter activity"/>
    <property type="evidence" value="ECO:0007669"/>
    <property type="project" value="InterPro"/>
</dbReference>
<dbReference type="InterPro" id="IPR020846">
    <property type="entry name" value="MFS_dom"/>
</dbReference>
<dbReference type="AlphaFoldDB" id="A0A516NTZ0"/>
<keyword evidence="2 6" id="KW-0812">Transmembrane</keyword>
<dbReference type="SUPFAM" id="SSF103473">
    <property type="entry name" value="MFS general substrate transporter"/>
    <property type="match status" value="1"/>
</dbReference>